<dbReference type="Gene3D" id="1.10.10.10">
    <property type="entry name" value="Winged helix-like DNA-binding domain superfamily/Winged helix DNA-binding domain"/>
    <property type="match status" value="1"/>
</dbReference>
<evidence type="ECO:0000313" key="8">
    <source>
        <dbReference type="Proteomes" id="UP000186917"/>
    </source>
</evidence>
<evidence type="ECO:0000256" key="2">
    <source>
        <dbReference type="ARBA" id="ARBA00023015"/>
    </source>
</evidence>
<dbReference type="NCBIfam" id="TIGR02937">
    <property type="entry name" value="sigma70-ECF"/>
    <property type="match status" value="1"/>
</dbReference>
<dbReference type="OrthoDB" id="9780326at2"/>
<keyword evidence="4" id="KW-0804">Transcription</keyword>
<accession>A0A173M982</accession>
<evidence type="ECO:0000259" key="6">
    <source>
        <dbReference type="Pfam" id="PF08281"/>
    </source>
</evidence>
<dbReference type="InterPro" id="IPR036388">
    <property type="entry name" value="WH-like_DNA-bd_sf"/>
</dbReference>
<dbReference type="EMBL" id="FTOR01000004">
    <property type="protein sequence ID" value="SIT15680.1"/>
    <property type="molecule type" value="Genomic_DNA"/>
</dbReference>
<evidence type="ECO:0000256" key="1">
    <source>
        <dbReference type="ARBA" id="ARBA00010641"/>
    </source>
</evidence>
<dbReference type="SUPFAM" id="SSF88946">
    <property type="entry name" value="Sigma2 domain of RNA polymerase sigma factors"/>
    <property type="match status" value="1"/>
</dbReference>
<dbReference type="KEGG" id="fln:FLA_0058"/>
<dbReference type="GO" id="GO:0003677">
    <property type="term" value="F:DNA binding"/>
    <property type="evidence" value="ECO:0007669"/>
    <property type="project" value="InterPro"/>
</dbReference>
<sequence length="168" mass="19526">MTSTEHTEAFLTVLEAHKGILYKISHAYCREVDSRDDLVQEIIVHLWKAFEGYDSRYRYSTWIYRIALNVAISYYRKERTRKKIALPVLETTPLPVVAPDENGQKEQQLLLLQQFIAALPDMDKALMLLFLDEKSQQEMSEILGISVSNVSTRIHRVKNKLKEQLSTI</sequence>
<dbReference type="InterPro" id="IPR039425">
    <property type="entry name" value="RNA_pol_sigma-70-like"/>
</dbReference>
<dbReference type="RefSeq" id="WP_076379533.1">
    <property type="nucleotide sequence ID" value="NZ_AP017422.1"/>
</dbReference>
<keyword evidence="3" id="KW-0731">Sigma factor</keyword>
<dbReference type="Pfam" id="PF04542">
    <property type="entry name" value="Sigma70_r2"/>
    <property type="match status" value="1"/>
</dbReference>
<comment type="similarity">
    <text evidence="1">Belongs to the sigma-70 factor family. ECF subfamily.</text>
</comment>
<dbReference type="PANTHER" id="PTHR43133:SF45">
    <property type="entry name" value="RNA POLYMERASE ECF-TYPE SIGMA FACTOR"/>
    <property type="match status" value="1"/>
</dbReference>
<dbReference type="InterPro" id="IPR007627">
    <property type="entry name" value="RNA_pol_sigma70_r2"/>
</dbReference>
<feature type="domain" description="RNA polymerase sigma factor 70 region 4 type 2" evidence="6">
    <location>
        <begin position="110"/>
        <end position="161"/>
    </location>
</feature>
<keyword evidence="2" id="KW-0805">Transcription regulation</keyword>
<feature type="domain" description="RNA polymerase sigma-70 region 2" evidence="5">
    <location>
        <begin position="15"/>
        <end position="79"/>
    </location>
</feature>
<dbReference type="STRING" id="477680.SAMN05421788_104185"/>
<dbReference type="Pfam" id="PF08281">
    <property type="entry name" value="Sigma70_r4_2"/>
    <property type="match status" value="1"/>
</dbReference>
<organism evidence="7 8">
    <name type="scientific">Filimonas lacunae</name>
    <dbReference type="NCBI Taxonomy" id="477680"/>
    <lineage>
        <taxon>Bacteria</taxon>
        <taxon>Pseudomonadati</taxon>
        <taxon>Bacteroidota</taxon>
        <taxon>Chitinophagia</taxon>
        <taxon>Chitinophagales</taxon>
        <taxon>Chitinophagaceae</taxon>
        <taxon>Filimonas</taxon>
    </lineage>
</organism>
<dbReference type="InterPro" id="IPR013249">
    <property type="entry name" value="RNA_pol_sigma70_r4_t2"/>
</dbReference>
<dbReference type="Proteomes" id="UP000186917">
    <property type="component" value="Unassembled WGS sequence"/>
</dbReference>
<evidence type="ECO:0000256" key="3">
    <source>
        <dbReference type="ARBA" id="ARBA00023082"/>
    </source>
</evidence>
<dbReference type="InterPro" id="IPR013324">
    <property type="entry name" value="RNA_pol_sigma_r3/r4-like"/>
</dbReference>
<dbReference type="AlphaFoldDB" id="A0A173M982"/>
<dbReference type="CDD" id="cd06171">
    <property type="entry name" value="Sigma70_r4"/>
    <property type="match status" value="1"/>
</dbReference>
<dbReference type="InterPro" id="IPR014284">
    <property type="entry name" value="RNA_pol_sigma-70_dom"/>
</dbReference>
<dbReference type="Gene3D" id="1.10.1740.10">
    <property type="match status" value="1"/>
</dbReference>
<evidence type="ECO:0000256" key="4">
    <source>
        <dbReference type="ARBA" id="ARBA00023163"/>
    </source>
</evidence>
<proteinExistence type="inferred from homology"/>
<keyword evidence="8" id="KW-1185">Reference proteome</keyword>
<reference evidence="8" key="1">
    <citation type="submission" date="2017-01" db="EMBL/GenBank/DDBJ databases">
        <authorList>
            <person name="Varghese N."/>
            <person name="Submissions S."/>
        </authorList>
    </citation>
    <scope>NUCLEOTIDE SEQUENCE [LARGE SCALE GENOMIC DNA]</scope>
    <source>
        <strain evidence="8">DSM 21054</strain>
    </source>
</reference>
<name>A0A173M982_9BACT</name>
<dbReference type="PANTHER" id="PTHR43133">
    <property type="entry name" value="RNA POLYMERASE ECF-TYPE SIGMA FACTO"/>
    <property type="match status" value="1"/>
</dbReference>
<protein>
    <submittedName>
        <fullName evidence="7">RNA polymerase sigma-70 factor, ECF subfamily</fullName>
    </submittedName>
</protein>
<dbReference type="InterPro" id="IPR013325">
    <property type="entry name" value="RNA_pol_sigma_r2"/>
</dbReference>
<dbReference type="GO" id="GO:0016987">
    <property type="term" value="F:sigma factor activity"/>
    <property type="evidence" value="ECO:0007669"/>
    <property type="project" value="UniProtKB-KW"/>
</dbReference>
<evidence type="ECO:0000313" key="7">
    <source>
        <dbReference type="EMBL" id="SIT15680.1"/>
    </source>
</evidence>
<dbReference type="GO" id="GO:0006352">
    <property type="term" value="P:DNA-templated transcription initiation"/>
    <property type="evidence" value="ECO:0007669"/>
    <property type="project" value="InterPro"/>
</dbReference>
<gene>
    <name evidence="7" type="ORF">SAMN05421788_104185</name>
</gene>
<evidence type="ECO:0000259" key="5">
    <source>
        <dbReference type="Pfam" id="PF04542"/>
    </source>
</evidence>
<dbReference type="SUPFAM" id="SSF88659">
    <property type="entry name" value="Sigma3 and sigma4 domains of RNA polymerase sigma factors"/>
    <property type="match status" value="1"/>
</dbReference>